<accession>A0A4S3PRW8</accession>
<dbReference type="RefSeq" id="WP_136379986.1">
    <property type="nucleotide sequence ID" value="NZ_SLUB01000021.1"/>
</dbReference>
<dbReference type="Proteomes" id="UP000306477">
    <property type="component" value="Unassembled WGS sequence"/>
</dbReference>
<dbReference type="AlphaFoldDB" id="A0A4S3PRW8"/>
<sequence>MGKSESSKNNNNSLNQVRSNTENVLNLNAPGGVSIQVLGMDIKMSDLNITIGPNASISDIQSVLDQISRRE</sequence>
<gene>
    <name evidence="2" type="ORF">E1I69_12790</name>
</gene>
<organism evidence="2 3">
    <name type="scientific">Bacillus timonensis</name>
    <dbReference type="NCBI Taxonomy" id="1033734"/>
    <lineage>
        <taxon>Bacteria</taxon>
        <taxon>Bacillati</taxon>
        <taxon>Bacillota</taxon>
        <taxon>Bacilli</taxon>
        <taxon>Bacillales</taxon>
        <taxon>Bacillaceae</taxon>
        <taxon>Bacillus</taxon>
    </lineage>
</organism>
<protein>
    <submittedName>
        <fullName evidence="2">Uncharacterized protein</fullName>
    </submittedName>
</protein>
<evidence type="ECO:0000256" key="1">
    <source>
        <dbReference type="SAM" id="MobiDB-lite"/>
    </source>
</evidence>
<evidence type="ECO:0000313" key="3">
    <source>
        <dbReference type="Proteomes" id="UP000306477"/>
    </source>
</evidence>
<feature type="region of interest" description="Disordered" evidence="1">
    <location>
        <begin position="1"/>
        <end position="21"/>
    </location>
</feature>
<reference evidence="2 3" key="1">
    <citation type="journal article" date="2019" name="Indoor Air">
        <title>Impacts of indoor surface finishes on bacterial viability.</title>
        <authorList>
            <person name="Hu J."/>
            <person name="Maamar S.B."/>
            <person name="Glawe A.J."/>
            <person name="Gottel N."/>
            <person name="Gilbert J.A."/>
            <person name="Hartmann E.M."/>
        </authorList>
    </citation>
    <scope>NUCLEOTIDE SEQUENCE [LARGE SCALE GENOMIC DNA]</scope>
    <source>
        <strain evidence="2 3">AF060A6</strain>
    </source>
</reference>
<dbReference type="OrthoDB" id="9857043at2"/>
<name>A0A4S3PRW8_9BACI</name>
<proteinExistence type="predicted"/>
<feature type="compositionally biased region" description="Low complexity" evidence="1">
    <location>
        <begin position="7"/>
        <end position="20"/>
    </location>
</feature>
<comment type="caution">
    <text evidence="2">The sequence shown here is derived from an EMBL/GenBank/DDBJ whole genome shotgun (WGS) entry which is preliminary data.</text>
</comment>
<dbReference type="EMBL" id="SLUB01000021">
    <property type="protein sequence ID" value="THE12035.1"/>
    <property type="molecule type" value="Genomic_DNA"/>
</dbReference>
<keyword evidence="3" id="KW-1185">Reference proteome</keyword>
<evidence type="ECO:0000313" key="2">
    <source>
        <dbReference type="EMBL" id="THE12035.1"/>
    </source>
</evidence>